<dbReference type="EMBL" id="JAUTWS010000025">
    <property type="protein sequence ID" value="MDO9711196.1"/>
    <property type="molecule type" value="Genomic_DNA"/>
</dbReference>
<proteinExistence type="predicted"/>
<dbReference type="RefSeq" id="WP_305106054.1">
    <property type="nucleotide sequence ID" value="NZ_JAUTWS010000025.1"/>
</dbReference>
<evidence type="ECO:0000313" key="1">
    <source>
        <dbReference type="EMBL" id="MDO9711196.1"/>
    </source>
</evidence>
<dbReference type="Proteomes" id="UP001243009">
    <property type="component" value="Unassembled WGS sequence"/>
</dbReference>
<name>A0ABT9E4X4_9PROT</name>
<accession>A0ABT9E4X4</accession>
<gene>
    <name evidence="1" type="ORF">Q7A36_22780</name>
</gene>
<comment type="caution">
    <text evidence="1">The sequence shown here is derived from an EMBL/GenBank/DDBJ whole genome shotgun (WGS) entry which is preliminary data.</text>
</comment>
<protein>
    <submittedName>
        <fullName evidence="1">DUF6166 domain-containing protein</fullName>
    </submittedName>
</protein>
<dbReference type="Pfam" id="PF19663">
    <property type="entry name" value="DUF6166"/>
    <property type="match status" value="1"/>
</dbReference>
<reference evidence="1 2" key="1">
    <citation type="submission" date="2023-08" db="EMBL/GenBank/DDBJ databases">
        <title>The draft genome sequence of Paracraurococcus sp. LOR1-02.</title>
        <authorList>
            <person name="Kingkaew E."/>
            <person name="Tanasupawat S."/>
        </authorList>
    </citation>
    <scope>NUCLEOTIDE SEQUENCE [LARGE SCALE GENOMIC DNA]</scope>
    <source>
        <strain evidence="1 2">LOR1-02</strain>
    </source>
</reference>
<dbReference type="InterPro" id="IPR046164">
    <property type="entry name" value="DUF6166"/>
</dbReference>
<evidence type="ECO:0000313" key="2">
    <source>
        <dbReference type="Proteomes" id="UP001243009"/>
    </source>
</evidence>
<keyword evidence="2" id="KW-1185">Reference proteome</keyword>
<sequence>MKIYEGGRGLAGAQVTVDGEPLDPRFEVKTFSPMGFEWTYEGDGPRQLALALLCDHLVDPQRALQLTEGFMRSVVAELDNAWMLTSEEIDAALGTG</sequence>
<organism evidence="1 2">
    <name type="scientific">Paracraurococcus lichenis</name>
    <dbReference type="NCBI Taxonomy" id="3064888"/>
    <lineage>
        <taxon>Bacteria</taxon>
        <taxon>Pseudomonadati</taxon>
        <taxon>Pseudomonadota</taxon>
        <taxon>Alphaproteobacteria</taxon>
        <taxon>Acetobacterales</taxon>
        <taxon>Roseomonadaceae</taxon>
        <taxon>Paracraurococcus</taxon>
    </lineage>
</organism>